<accession>D3Q391</accession>
<dbReference type="KEGG" id="sna:Snas_0343"/>
<organism evidence="1 2">
    <name type="scientific">Stackebrandtia nassauensis (strain DSM 44728 / CIP 108903 / NRRL B-16338 / NBRC 102104 / LLR-40K-21)</name>
    <dbReference type="NCBI Taxonomy" id="446470"/>
    <lineage>
        <taxon>Bacteria</taxon>
        <taxon>Bacillati</taxon>
        <taxon>Actinomycetota</taxon>
        <taxon>Actinomycetes</taxon>
        <taxon>Glycomycetales</taxon>
        <taxon>Glycomycetaceae</taxon>
        <taxon>Stackebrandtia</taxon>
    </lineage>
</organism>
<evidence type="ECO:0000313" key="1">
    <source>
        <dbReference type="EMBL" id="ADD40061.1"/>
    </source>
</evidence>
<keyword evidence="2" id="KW-1185">Reference proteome</keyword>
<dbReference type="EMBL" id="CP001778">
    <property type="protein sequence ID" value="ADD40061.1"/>
    <property type="molecule type" value="Genomic_DNA"/>
</dbReference>
<dbReference type="Proteomes" id="UP000000844">
    <property type="component" value="Chromosome"/>
</dbReference>
<reference evidence="1 2" key="1">
    <citation type="journal article" date="2009" name="Stand. Genomic Sci.">
        <title>Complete genome sequence of Stackebrandtia nassauensis type strain (LLR-40K-21).</title>
        <authorList>
            <person name="Munk C."/>
            <person name="Lapidus A."/>
            <person name="Copeland A."/>
            <person name="Jando M."/>
            <person name="Mayilraj S."/>
            <person name="Glavina Del Rio T."/>
            <person name="Nolan M."/>
            <person name="Chen F."/>
            <person name="Lucas S."/>
            <person name="Tice H."/>
            <person name="Cheng J.F."/>
            <person name="Han C."/>
            <person name="Detter J.C."/>
            <person name="Bruce D."/>
            <person name="Goodwin L."/>
            <person name="Chain P."/>
            <person name="Pitluck S."/>
            <person name="Goker M."/>
            <person name="Ovchinikova G."/>
            <person name="Pati A."/>
            <person name="Ivanova N."/>
            <person name="Mavromatis K."/>
            <person name="Chen A."/>
            <person name="Palaniappan K."/>
            <person name="Land M."/>
            <person name="Hauser L."/>
            <person name="Chang Y.J."/>
            <person name="Jeffries C.D."/>
            <person name="Bristow J."/>
            <person name="Eisen J.A."/>
            <person name="Markowitz V."/>
            <person name="Hugenholtz P."/>
            <person name="Kyrpides N.C."/>
            <person name="Klenk H.P."/>
        </authorList>
    </citation>
    <scope>NUCLEOTIDE SEQUENCE [LARGE SCALE GENOMIC DNA]</scope>
    <source>
        <strain evidence="2">DSM 44728 / CIP 108903 / NRRL B-16338 / NBRC 102104 / LLR-40K-21</strain>
    </source>
</reference>
<dbReference type="STRING" id="446470.Snas_0343"/>
<name>D3Q391_STANL</name>
<dbReference type="AlphaFoldDB" id="D3Q391"/>
<dbReference type="HOGENOM" id="CLU_2939554_0_0_11"/>
<dbReference type="RefSeq" id="WP_013015632.1">
    <property type="nucleotide sequence ID" value="NC_013947.1"/>
</dbReference>
<protein>
    <recommendedName>
        <fullName evidence="3">DUF4314 domain-containing protein</fullName>
    </recommendedName>
</protein>
<evidence type="ECO:0000313" key="2">
    <source>
        <dbReference type="Proteomes" id="UP000000844"/>
    </source>
</evidence>
<evidence type="ECO:0008006" key="3">
    <source>
        <dbReference type="Google" id="ProtNLM"/>
    </source>
</evidence>
<sequence length="60" mass="6581">MATTKLQLGDVVVHIPTGLKGKVKELDGDDVLVKWNGGTLVSPEGENWLDAADLRFYGRR</sequence>
<gene>
    <name evidence="1" type="ordered locus">Snas_0343</name>
</gene>
<proteinExistence type="predicted"/>